<proteinExistence type="predicted"/>
<accession>A0A2T0Q853</accession>
<organism evidence="2 3">
    <name type="scientific">Allonocardiopsis opalescens</name>
    <dbReference type="NCBI Taxonomy" id="1144618"/>
    <lineage>
        <taxon>Bacteria</taxon>
        <taxon>Bacillati</taxon>
        <taxon>Actinomycetota</taxon>
        <taxon>Actinomycetes</taxon>
        <taxon>Streptosporangiales</taxon>
        <taxon>Allonocardiopsis</taxon>
    </lineage>
</organism>
<dbReference type="AlphaFoldDB" id="A0A2T0Q853"/>
<gene>
    <name evidence="2" type="ORF">CLV72_103641</name>
</gene>
<dbReference type="Proteomes" id="UP000237846">
    <property type="component" value="Unassembled WGS sequence"/>
</dbReference>
<dbReference type="Gene3D" id="1.10.287.1490">
    <property type="match status" value="1"/>
</dbReference>
<keyword evidence="3" id="KW-1185">Reference proteome</keyword>
<feature type="compositionally biased region" description="Acidic residues" evidence="1">
    <location>
        <begin position="483"/>
        <end position="496"/>
    </location>
</feature>
<evidence type="ECO:0008006" key="4">
    <source>
        <dbReference type="Google" id="ProtNLM"/>
    </source>
</evidence>
<feature type="region of interest" description="Disordered" evidence="1">
    <location>
        <begin position="451"/>
        <end position="496"/>
    </location>
</feature>
<protein>
    <recommendedName>
        <fullName evidence="4">Apolipoprotein A1/A4/E domain-containing protein</fullName>
    </recommendedName>
</protein>
<sequence length="496" mass="54742">MDHNNHDFLNAGGQAGISDRMRDLLSRAAQDHMSEQRVQSTVVEEMRQRLEGMEWLLREFREREFKGLAEDLGVLKGRFDELNAKPPEWAETLAEHIERVGEQVKPLAEMPALWADVGVISENVDTLLGRLQSVGDTGRETAGRVERLAADLEALRTETRERLDRVQAGVEAAVERFDRVDQAVAELARRAEGIEGGLGELRAQQQRGHEALVQLAEAHQESLANRLGQQQEALVSKLDNQQEALGYRLEKQQDTVIARIQEGFVNLGGRFDGIDGQFDGLEGELAGVEGKLGGVEGKLGGLDGRLDGVQGRLDGLIGRLDGVEGQFEGVDGRFEGVDNRLEAVDDRLEAVNQRLSQLPATLEVTELHRRLTELLERPVIDPKDRFDAIDKRLSEQLEPLLSEVRDRPDRTEVEETLSDVVETAHDDVTKRLAALEETMLALAEALLRPRREERVPAQAPPVPSQPSAGKGKGKKGQRPAEAAEGEAAEAAADTEE</sequence>
<dbReference type="RefSeq" id="WP_245930141.1">
    <property type="nucleotide sequence ID" value="NZ_PVZC01000003.1"/>
</dbReference>
<comment type="caution">
    <text evidence="2">The sequence shown here is derived from an EMBL/GenBank/DDBJ whole genome shotgun (WGS) entry which is preliminary data.</text>
</comment>
<dbReference type="SUPFAM" id="SSF58113">
    <property type="entry name" value="Apolipoprotein A-I"/>
    <property type="match status" value="1"/>
</dbReference>
<evidence type="ECO:0000256" key="1">
    <source>
        <dbReference type="SAM" id="MobiDB-lite"/>
    </source>
</evidence>
<name>A0A2T0Q853_9ACTN</name>
<dbReference type="EMBL" id="PVZC01000003">
    <property type="protein sequence ID" value="PRY00031.1"/>
    <property type="molecule type" value="Genomic_DNA"/>
</dbReference>
<reference evidence="2 3" key="1">
    <citation type="submission" date="2018-03" db="EMBL/GenBank/DDBJ databases">
        <title>Genomic Encyclopedia of Archaeal and Bacterial Type Strains, Phase II (KMG-II): from individual species to whole genera.</title>
        <authorList>
            <person name="Goeker M."/>
        </authorList>
    </citation>
    <scope>NUCLEOTIDE SEQUENCE [LARGE SCALE GENOMIC DNA]</scope>
    <source>
        <strain evidence="2 3">DSM 45601</strain>
    </source>
</reference>
<evidence type="ECO:0000313" key="3">
    <source>
        <dbReference type="Proteomes" id="UP000237846"/>
    </source>
</evidence>
<dbReference type="SUPFAM" id="SSF57997">
    <property type="entry name" value="Tropomyosin"/>
    <property type="match status" value="1"/>
</dbReference>
<evidence type="ECO:0000313" key="2">
    <source>
        <dbReference type="EMBL" id="PRY00031.1"/>
    </source>
</evidence>